<dbReference type="Gene3D" id="3.40.50.300">
    <property type="entry name" value="P-loop containing nucleotide triphosphate hydrolases"/>
    <property type="match status" value="1"/>
</dbReference>
<evidence type="ECO:0000313" key="2">
    <source>
        <dbReference type="EMBL" id="KAG1792038.1"/>
    </source>
</evidence>
<gene>
    <name evidence="2" type="ORF">HD556DRAFT_1444824</name>
</gene>
<reference evidence="2" key="1">
    <citation type="journal article" date="2020" name="New Phytol.">
        <title>Comparative genomics reveals dynamic genome evolution in host specialist ectomycorrhizal fungi.</title>
        <authorList>
            <person name="Lofgren L.A."/>
            <person name="Nguyen N.H."/>
            <person name="Vilgalys R."/>
            <person name="Ruytinx J."/>
            <person name="Liao H.L."/>
            <person name="Branco S."/>
            <person name="Kuo A."/>
            <person name="LaButti K."/>
            <person name="Lipzen A."/>
            <person name="Andreopoulos W."/>
            <person name="Pangilinan J."/>
            <person name="Riley R."/>
            <person name="Hundley H."/>
            <person name="Na H."/>
            <person name="Barry K."/>
            <person name="Grigoriev I.V."/>
            <person name="Stajich J.E."/>
            <person name="Kennedy P.G."/>
        </authorList>
    </citation>
    <scope>NUCLEOTIDE SEQUENCE</scope>
    <source>
        <strain evidence="2">S12</strain>
    </source>
</reference>
<dbReference type="GeneID" id="64600600"/>
<dbReference type="AlphaFoldDB" id="A0A9P7DFH0"/>
<dbReference type="EMBL" id="JABBWE010000039">
    <property type="protein sequence ID" value="KAG1792038.1"/>
    <property type="molecule type" value="Genomic_DNA"/>
</dbReference>
<dbReference type="Pfam" id="PF01926">
    <property type="entry name" value="MMR_HSR1"/>
    <property type="match status" value="1"/>
</dbReference>
<feature type="domain" description="G" evidence="1">
    <location>
        <begin position="24"/>
        <end position="89"/>
    </location>
</feature>
<dbReference type="CDD" id="cd00882">
    <property type="entry name" value="Ras_like_GTPase"/>
    <property type="match status" value="1"/>
</dbReference>
<organism evidence="2 3">
    <name type="scientific">Suillus plorans</name>
    <dbReference type="NCBI Taxonomy" id="116603"/>
    <lineage>
        <taxon>Eukaryota</taxon>
        <taxon>Fungi</taxon>
        <taxon>Dikarya</taxon>
        <taxon>Basidiomycota</taxon>
        <taxon>Agaricomycotina</taxon>
        <taxon>Agaricomycetes</taxon>
        <taxon>Agaricomycetidae</taxon>
        <taxon>Boletales</taxon>
        <taxon>Suillineae</taxon>
        <taxon>Suillaceae</taxon>
        <taxon>Suillus</taxon>
    </lineage>
</organism>
<comment type="caution">
    <text evidence="2">The sequence shown here is derived from an EMBL/GenBank/DDBJ whole genome shotgun (WGS) entry which is preliminary data.</text>
</comment>
<evidence type="ECO:0000259" key="1">
    <source>
        <dbReference type="Pfam" id="PF01926"/>
    </source>
</evidence>
<dbReference type="RefSeq" id="XP_041158737.1">
    <property type="nucleotide sequence ID" value="XM_041306836.1"/>
</dbReference>
<sequence>MIDDIRQLQSTSSSILEICPRFRLLVIGKTGVGKSSLIQQAFKINEHISEHKRGEADIEREFIAEENERFVLHDSQGFEAGDSMIFKTAKDFIDRRRKEPKLQDKIHAVWLCLSIPHADGRLLESGVEEFLNLRKEILGDILLIAVFTKHDIFVDKLEYDAGESCDEVALEELKVNTLDKLCIQPLKEAAGSDILHATVSTNEEYERTIRQLVDLTTTNVEKYVASEAALAMMIAQRVDIGLKLKASIAIGEKRYWRGLASSMNFTGFTMLDCLSVIHKDIIDVWNFNDPHCHLASDQCSRALWQDRTGVAGVLARWQESWLVVGSPCVCRSLVAHAHNISHSATVMAGS</sequence>
<dbReference type="Proteomes" id="UP000719766">
    <property type="component" value="Unassembled WGS sequence"/>
</dbReference>
<proteinExistence type="predicted"/>
<accession>A0A9P7DFH0</accession>
<dbReference type="InterPro" id="IPR027417">
    <property type="entry name" value="P-loop_NTPase"/>
</dbReference>
<dbReference type="SUPFAM" id="SSF52540">
    <property type="entry name" value="P-loop containing nucleoside triphosphate hydrolases"/>
    <property type="match status" value="1"/>
</dbReference>
<dbReference type="OrthoDB" id="391988at2759"/>
<protein>
    <recommendedName>
        <fullName evidence="1">G domain-containing protein</fullName>
    </recommendedName>
</protein>
<keyword evidence="3" id="KW-1185">Reference proteome</keyword>
<dbReference type="InterPro" id="IPR006073">
    <property type="entry name" value="GTP-bd"/>
</dbReference>
<name>A0A9P7DFH0_9AGAM</name>
<evidence type="ECO:0000313" key="3">
    <source>
        <dbReference type="Proteomes" id="UP000719766"/>
    </source>
</evidence>